<feature type="domain" description="PPIase FKBP-type" evidence="11">
    <location>
        <begin position="160"/>
        <end position="239"/>
    </location>
</feature>
<comment type="similarity">
    <text evidence="2 9">Belongs to the FKBP-type PPIase family. Tig subfamily.</text>
</comment>
<keyword evidence="5 9" id="KW-0697">Rotamase</keyword>
<comment type="function">
    <text evidence="9">Involved in protein export. Acts as a chaperone by maintaining the newly synthesized protein in an open conformation. Functions as a peptidyl-prolyl cis-trans isomerase.</text>
</comment>
<comment type="catalytic activity">
    <reaction evidence="1 9">
        <text>[protein]-peptidylproline (omega=180) = [protein]-peptidylproline (omega=0)</text>
        <dbReference type="Rhea" id="RHEA:16237"/>
        <dbReference type="Rhea" id="RHEA-COMP:10747"/>
        <dbReference type="Rhea" id="RHEA-COMP:10748"/>
        <dbReference type="ChEBI" id="CHEBI:83833"/>
        <dbReference type="ChEBI" id="CHEBI:83834"/>
        <dbReference type="EC" id="5.2.1.8"/>
    </reaction>
</comment>
<keyword evidence="9" id="KW-0963">Cytoplasm</keyword>
<evidence type="ECO:0000259" key="11">
    <source>
        <dbReference type="Pfam" id="PF00254"/>
    </source>
</evidence>
<dbReference type="SUPFAM" id="SSF109998">
    <property type="entry name" value="Triger factor/SurA peptide-binding domain-like"/>
    <property type="match status" value="1"/>
</dbReference>
<proteinExistence type="inferred from homology"/>
<keyword evidence="6 9" id="KW-0143">Chaperone</keyword>
<dbReference type="Pfam" id="PF05698">
    <property type="entry name" value="Trigger_C"/>
    <property type="match status" value="1"/>
</dbReference>
<evidence type="ECO:0000256" key="1">
    <source>
        <dbReference type="ARBA" id="ARBA00000971"/>
    </source>
</evidence>
<keyword evidence="9" id="KW-0131">Cell cycle</keyword>
<keyword evidence="10" id="KW-0175">Coiled coil</keyword>
<reference evidence="14 15" key="1">
    <citation type="submission" date="2022-11" db="EMBL/GenBank/DDBJ databases">
        <title>Minimal conservation of predation-associated metabolite biosynthetic gene clusters underscores biosynthetic potential of Myxococcota including descriptions for ten novel species: Archangium lansinium sp. nov., Myxococcus landrumus sp. nov., Nannocystis bai.</title>
        <authorList>
            <person name="Ahearne A."/>
            <person name="Stevens C."/>
            <person name="Dowd S."/>
        </authorList>
    </citation>
    <scope>NUCLEOTIDE SEQUENCE [LARGE SCALE GENOMIC DNA]</scope>
    <source>
        <strain evidence="14 15">NCWAL01</strain>
    </source>
</reference>
<feature type="domain" description="Trigger factor C-terminal" evidence="13">
    <location>
        <begin position="264"/>
        <end position="420"/>
    </location>
</feature>
<dbReference type="EC" id="5.2.1.8" evidence="3 9"/>
<dbReference type="Gene3D" id="3.10.50.40">
    <property type="match status" value="1"/>
</dbReference>
<keyword evidence="7 9" id="KW-0413">Isomerase</keyword>
<comment type="domain">
    <text evidence="9">Consists of 3 domains; the N-terminus binds the ribosome, the middle domain has PPIase activity, while the C-terminus has intrinsic chaperone activity on its own.</text>
</comment>
<dbReference type="InterPro" id="IPR037041">
    <property type="entry name" value="Trigger_fac_C_sf"/>
</dbReference>
<accession>A0ABT5DLD4</accession>
<dbReference type="PIRSF" id="PIRSF003095">
    <property type="entry name" value="Trigger_factor"/>
    <property type="match status" value="1"/>
</dbReference>
<dbReference type="Proteomes" id="UP001221838">
    <property type="component" value="Unassembled WGS sequence"/>
</dbReference>
<keyword evidence="9" id="KW-0132">Cell division</keyword>
<evidence type="ECO:0000259" key="12">
    <source>
        <dbReference type="Pfam" id="PF05697"/>
    </source>
</evidence>
<evidence type="ECO:0000313" key="15">
    <source>
        <dbReference type="Proteomes" id="UP001221838"/>
    </source>
</evidence>
<dbReference type="Pfam" id="PF00254">
    <property type="entry name" value="FKBP_C"/>
    <property type="match status" value="1"/>
</dbReference>
<dbReference type="InterPro" id="IPR036611">
    <property type="entry name" value="Trigger_fac_ribosome-bd_sf"/>
</dbReference>
<evidence type="ECO:0000256" key="8">
    <source>
        <dbReference type="ARBA" id="ARBA00029986"/>
    </source>
</evidence>
<comment type="caution">
    <text evidence="14">The sequence shown here is derived from an EMBL/GenBank/DDBJ whole genome shotgun (WGS) entry which is preliminary data.</text>
</comment>
<evidence type="ECO:0000256" key="2">
    <source>
        <dbReference type="ARBA" id="ARBA00005464"/>
    </source>
</evidence>
<dbReference type="InterPro" id="IPR046357">
    <property type="entry name" value="PPIase_dom_sf"/>
</dbReference>
<keyword evidence="15" id="KW-1185">Reference proteome</keyword>
<dbReference type="Gene3D" id="3.30.70.1050">
    <property type="entry name" value="Trigger factor ribosome-binding domain"/>
    <property type="match status" value="1"/>
</dbReference>
<dbReference type="GO" id="GO:0003755">
    <property type="term" value="F:peptidyl-prolyl cis-trans isomerase activity"/>
    <property type="evidence" value="ECO:0007669"/>
    <property type="project" value="UniProtKB-EC"/>
</dbReference>
<dbReference type="EMBL" id="JAQNDM010000002">
    <property type="protein sequence ID" value="MDC0714479.1"/>
    <property type="molecule type" value="Genomic_DNA"/>
</dbReference>
<evidence type="ECO:0000259" key="13">
    <source>
        <dbReference type="Pfam" id="PF05698"/>
    </source>
</evidence>
<dbReference type="Gene3D" id="1.10.3120.10">
    <property type="entry name" value="Trigger factor, C-terminal domain"/>
    <property type="match status" value="1"/>
</dbReference>
<evidence type="ECO:0000256" key="7">
    <source>
        <dbReference type="ARBA" id="ARBA00023235"/>
    </source>
</evidence>
<evidence type="ECO:0000256" key="5">
    <source>
        <dbReference type="ARBA" id="ARBA00023110"/>
    </source>
</evidence>
<evidence type="ECO:0000256" key="4">
    <source>
        <dbReference type="ARBA" id="ARBA00016902"/>
    </source>
</evidence>
<sequence length="426" mass="47682">MKVQVEELSPVEKKLSIEVDSTRVSDELTRAYTALGRQVKLPGFRQGKVPRRILEQRFRQQVEDDVIQRVVQSAYVEAVREHKVEVVSQPQVTNSGLKAGAPFAFEARVEVKPKLELKEYKELPLKKTEVSVDDAQVSEQVEKMRQSLARLEPVTDRDVAQSGDVVTVDYEALIDGQPFAGNKAEDVAVNVAPGELVESNLAALEGVKVGDTKELDYAFPPDYRVEEVKGKTAHFKMQVKGLKTKIVPELNDEFAKETGAGVETFEALRAKVKADLERAQRAKTDAEDRDAVIKGLIERNPFEVPKAMVERAIDSMLEGAVRQMARSGLDVRNLNLDFLRLRDEMRERAVQEVKGTLIFEAIAEKEGIQATEGDVEKKIEDLAAEAGQPASAIRKYFKSAEDRMGLSLRLREEKTIEFLKAQAKYS</sequence>
<dbReference type="RefSeq" id="WP_272145140.1">
    <property type="nucleotide sequence ID" value="NZ_JAQNDM010000002.1"/>
</dbReference>
<dbReference type="PANTHER" id="PTHR30560">
    <property type="entry name" value="TRIGGER FACTOR CHAPERONE AND PEPTIDYL-PROLYL CIS/TRANS ISOMERASE"/>
    <property type="match status" value="1"/>
</dbReference>
<dbReference type="PANTHER" id="PTHR30560:SF3">
    <property type="entry name" value="TRIGGER FACTOR-LIKE PROTEIN TIG, CHLOROPLASTIC"/>
    <property type="match status" value="1"/>
</dbReference>
<dbReference type="SUPFAM" id="SSF102735">
    <property type="entry name" value="Trigger factor ribosome-binding domain"/>
    <property type="match status" value="1"/>
</dbReference>
<organism evidence="14 15">
    <name type="scientific">Stigmatella ashevillensis</name>
    <dbReference type="NCBI Taxonomy" id="2995309"/>
    <lineage>
        <taxon>Bacteria</taxon>
        <taxon>Pseudomonadati</taxon>
        <taxon>Myxococcota</taxon>
        <taxon>Myxococcia</taxon>
        <taxon>Myxococcales</taxon>
        <taxon>Cystobacterineae</taxon>
        <taxon>Archangiaceae</taxon>
        <taxon>Stigmatella</taxon>
    </lineage>
</organism>
<dbReference type="NCBIfam" id="TIGR00115">
    <property type="entry name" value="tig"/>
    <property type="match status" value="1"/>
</dbReference>
<evidence type="ECO:0000256" key="6">
    <source>
        <dbReference type="ARBA" id="ARBA00023186"/>
    </source>
</evidence>
<comment type="subcellular location">
    <subcellularLocation>
        <location evidence="9">Cytoplasm</location>
    </subcellularLocation>
    <text evidence="9">About half TF is bound to the ribosome near the polypeptide exit tunnel while the other half is free in the cytoplasm.</text>
</comment>
<dbReference type="InterPro" id="IPR008880">
    <property type="entry name" value="Trigger_fac_C"/>
</dbReference>
<dbReference type="HAMAP" id="MF_00303">
    <property type="entry name" value="Trigger_factor_Tig"/>
    <property type="match status" value="1"/>
</dbReference>
<protein>
    <recommendedName>
        <fullName evidence="4 9">Trigger factor</fullName>
        <shortName evidence="9">TF</shortName>
        <ecNumber evidence="3 9">5.2.1.8</ecNumber>
    </recommendedName>
    <alternativeName>
        <fullName evidence="8 9">PPIase</fullName>
    </alternativeName>
</protein>
<feature type="coiled-coil region" evidence="10">
    <location>
        <begin position="262"/>
        <end position="289"/>
    </location>
</feature>
<evidence type="ECO:0000256" key="10">
    <source>
        <dbReference type="SAM" id="Coils"/>
    </source>
</evidence>
<feature type="domain" description="Trigger factor ribosome-binding bacterial" evidence="12">
    <location>
        <begin position="1"/>
        <end position="144"/>
    </location>
</feature>
<dbReference type="InterPro" id="IPR027304">
    <property type="entry name" value="Trigger_fact/SurA_dom_sf"/>
</dbReference>
<dbReference type="InterPro" id="IPR005215">
    <property type="entry name" value="Trig_fac"/>
</dbReference>
<evidence type="ECO:0000256" key="9">
    <source>
        <dbReference type="HAMAP-Rule" id="MF_00303"/>
    </source>
</evidence>
<dbReference type="SUPFAM" id="SSF54534">
    <property type="entry name" value="FKBP-like"/>
    <property type="match status" value="1"/>
</dbReference>
<gene>
    <name evidence="9 14" type="primary">tig</name>
    <name evidence="14" type="ORF">POL68_38875</name>
</gene>
<dbReference type="InterPro" id="IPR001179">
    <property type="entry name" value="PPIase_FKBP_dom"/>
</dbReference>
<evidence type="ECO:0000256" key="3">
    <source>
        <dbReference type="ARBA" id="ARBA00013194"/>
    </source>
</evidence>
<dbReference type="InterPro" id="IPR008881">
    <property type="entry name" value="Trigger_fac_ribosome-bd_bac"/>
</dbReference>
<evidence type="ECO:0000313" key="14">
    <source>
        <dbReference type="EMBL" id="MDC0714479.1"/>
    </source>
</evidence>
<dbReference type="Pfam" id="PF05697">
    <property type="entry name" value="Trigger_N"/>
    <property type="match status" value="1"/>
</dbReference>
<name>A0ABT5DLD4_9BACT</name>